<comment type="caution">
    <text evidence="9">The sequence shown here is derived from an EMBL/GenBank/DDBJ whole genome shotgun (WGS) entry which is preliminary data.</text>
</comment>
<keyword evidence="10" id="KW-1185">Reference proteome</keyword>
<dbReference type="PANTHER" id="PTHR43499:SF1">
    <property type="entry name" value="ABC TRANSPORTER I FAMILY MEMBER 1"/>
    <property type="match status" value="1"/>
</dbReference>
<evidence type="ECO:0000256" key="1">
    <source>
        <dbReference type="ARBA" id="ARBA00005417"/>
    </source>
</evidence>
<dbReference type="InterPro" id="IPR003593">
    <property type="entry name" value="AAA+_ATPase"/>
</dbReference>
<comment type="similarity">
    <text evidence="1">Belongs to the ABC transporter superfamily.</text>
</comment>
<dbReference type="PROSITE" id="PS00211">
    <property type="entry name" value="ABC_TRANSPORTER_1"/>
    <property type="match status" value="1"/>
</dbReference>
<dbReference type="SUPFAM" id="SSF52540">
    <property type="entry name" value="P-loop containing nucleoside triphosphate hydrolases"/>
    <property type="match status" value="1"/>
</dbReference>
<evidence type="ECO:0000256" key="4">
    <source>
        <dbReference type="ARBA" id="ARBA00022748"/>
    </source>
</evidence>
<keyword evidence="4" id="KW-0201">Cytochrome c-type biogenesis</keyword>
<dbReference type="InterPro" id="IPR003439">
    <property type="entry name" value="ABC_transporter-like_ATP-bd"/>
</dbReference>
<protein>
    <submittedName>
        <fullName evidence="9">Cytochrome c biogenesis heme-transporting ATPase CcmA</fullName>
    </submittedName>
</protein>
<sequence length="213" mass="23453">MLEVKNLACLREDGLLFSGLDLRIAPGEILLIAGPNGAGKTSLLRILAGLARPEQGAVFWRRRDIRRQRPDYHRDLLYIGHQTGIKRALTPLENLAFYQTAVGQKRDDDAIFHALQQAGLAGYEDVPAGGLSAGQQRRVALARLWLGKFRLWILDEPFTAIDSAGVSRLMARFAEHSAARGIILLTTHQAMPPCPVRIRELTLPPAEETACSG</sequence>
<keyword evidence="2" id="KW-0813">Transport</keyword>
<dbReference type="Pfam" id="PF00005">
    <property type="entry name" value="ABC_tran"/>
    <property type="match status" value="1"/>
</dbReference>
<dbReference type="RefSeq" id="WP_136992157.1">
    <property type="nucleotide sequence ID" value="NZ_SZPQ01000037.1"/>
</dbReference>
<organism evidence="9 10">
    <name type="scientific">Martelella alba</name>
    <dbReference type="NCBI Taxonomy" id="2590451"/>
    <lineage>
        <taxon>Bacteria</taxon>
        <taxon>Pseudomonadati</taxon>
        <taxon>Pseudomonadota</taxon>
        <taxon>Alphaproteobacteria</taxon>
        <taxon>Hyphomicrobiales</taxon>
        <taxon>Aurantimonadaceae</taxon>
        <taxon>Martelella</taxon>
    </lineage>
</organism>
<feature type="domain" description="ABC transporter" evidence="8">
    <location>
        <begin position="2"/>
        <end position="213"/>
    </location>
</feature>
<keyword evidence="6" id="KW-1278">Translocase</keyword>
<dbReference type="PANTHER" id="PTHR43499">
    <property type="entry name" value="ABC TRANSPORTER I FAMILY MEMBER 1"/>
    <property type="match status" value="1"/>
</dbReference>
<accession>A0ABY2SH35</accession>
<name>A0ABY2SH35_9HYPH</name>
<reference evidence="9 10" key="1">
    <citation type="submission" date="2019-04" db="EMBL/GenBank/DDBJ databases">
        <authorList>
            <person name="Li M."/>
            <person name="Gao C."/>
        </authorList>
    </citation>
    <scope>NUCLEOTIDE SEQUENCE [LARGE SCALE GENOMIC DNA]</scope>
    <source>
        <strain evidence="9 10">BGMRC 2031</strain>
    </source>
</reference>
<dbReference type="InterPro" id="IPR005895">
    <property type="entry name" value="ABC_transptr_haem_export_CcmA"/>
</dbReference>
<dbReference type="InterPro" id="IPR017871">
    <property type="entry name" value="ABC_transporter-like_CS"/>
</dbReference>
<gene>
    <name evidence="9" type="primary">ccmA</name>
    <name evidence="9" type="ORF">FCN80_20290</name>
</gene>
<dbReference type="SMART" id="SM00382">
    <property type="entry name" value="AAA"/>
    <property type="match status" value="1"/>
</dbReference>
<dbReference type="NCBIfam" id="NF010061">
    <property type="entry name" value="PRK13538.1"/>
    <property type="match status" value="1"/>
</dbReference>
<evidence type="ECO:0000313" key="9">
    <source>
        <dbReference type="EMBL" id="TKI03868.1"/>
    </source>
</evidence>
<evidence type="ECO:0000259" key="8">
    <source>
        <dbReference type="PROSITE" id="PS50893"/>
    </source>
</evidence>
<dbReference type="InterPro" id="IPR027417">
    <property type="entry name" value="P-loop_NTPase"/>
</dbReference>
<evidence type="ECO:0000256" key="6">
    <source>
        <dbReference type="ARBA" id="ARBA00022967"/>
    </source>
</evidence>
<dbReference type="Proteomes" id="UP000305202">
    <property type="component" value="Unassembled WGS sequence"/>
</dbReference>
<dbReference type="NCBIfam" id="TIGR01189">
    <property type="entry name" value="ccmA"/>
    <property type="match status" value="1"/>
</dbReference>
<evidence type="ECO:0000313" key="10">
    <source>
        <dbReference type="Proteomes" id="UP000305202"/>
    </source>
</evidence>
<dbReference type="Gene3D" id="3.40.50.300">
    <property type="entry name" value="P-loop containing nucleotide triphosphate hydrolases"/>
    <property type="match status" value="1"/>
</dbReference>
<dbReference type="EMBL" id="SZPQ01000037">
    <property type="protein sequence ID" value="TKI03868.1"/>
    <property type="molecule type" value="Genomic_DNA"/>
</dbReference>
<proteinExistence type="inferred from homology"/>
<evidence type="ECO:0000256" key="5">
    <source>
        <dbReference type="ARBA" id="ARBA00022840"/>
    </source>
</evidence>
<evidence type="ECO:0000256" key="2">
    <source>
        <dbReference type="ARBA" id="ARBA00022448"/>
    </source>
</evidence>
<keyword evidence="5" id="KW-0067">ATP-binding</keyword>
<dbReference type="PROSITE" id="PS50893">
    <property type="entry name" value="ABC_TRANSPORTER_2"/>
    <property type="match status" value="1"/>
</dbReference>
<evidence type="ECO:0000256" key="7">
    <source>
        <dbReference type="ARBA" id="ARBA00023136"/>
    </source>
</evidence>
<evidence type="ECO:0000256" key="3">
    <source>
        <dbReference type="ARBA" id="ARBA00022741"/>
    </source>
</evidence>
<keyword evidence="3" id="KW-0547">Nucleotide-binding</keyword>
<keyword evidence="7" id="KW-0472">Membrane</keyword>